<dbReference type="Proteomes" id="UP001516400">
    <property type="component" value="Unassembled WGS sequence"/>
</dbReference>
<feature type="non-terminal residue" evidence="1">
    <location>
        <position position="1"/>
    </location>
</feature>
<gene>
    <name evidence="1" type="ORF">HHI36_018181</name>
</gene>
<proteinExistence type="predicted"/>
<protein>
    <submittedName>
        <fullName evidence="1">Uncharacterized protein</fullName>
    </submittedName>
</protein>
<dbReference type="AlphaFoldDB" id="A0ABD2NZ81"/>
<dbReference type="EMBL" id="JABFTP020000165">
    <property type="protein sequence ID" value="KAL3284011.1"/>
    <property type="molecule type" value="Genomic_DNA"/>
</dbReference>
<comment type="caution">
    <text evidence="1">The sequence shown here is derived from an EMBL/GenBank/DDBJ whole genome shotgun (WGS) entry which is preliminary data.</text>
</comment>
<evidence type="ECO:0000313" key="1">
    <source>
        <dbReference type="EMBL" id="KAL3284011.1"/>
    </source>
</evidence>
<organism evidence="1 2">
    <name type="scientific">Cryptolaemus montrouzieri</name>
    <dbReference type="NCBI Taxonomy" id="559131"/>
    <lineage>
        <taxon>Eukaryota</taxon>
        <taxon>Metazoa</taxon>
        <taxon>Ecdysozoa</taxon>
        <taxon>Arthropoda</taxon>
        <taxon>Hexapoda</taxon>
        <taxon>Insecta</taxon>
        <taxon>Pterygota</taxon>
        <taxon>Neoptera</taxon>
        <taxon>Endopterygota</taxon>
        <taxon>Coleoptera</taxon>
        <taxon>Polyphaga</taxon>
        <taxon>Cucujiformia</taxon>
        <taxon>Coccinelloidea</taxon>
        <taxon>Coccinellidae</taxon>
        <taxon>Scymninae</taxon>
        <taxon>Scymnini</taxon>
        <taxon>Cryptolaemus</taxon>
    </lineage>
</organism>
<sequence>INLNVARTVSAEEQKYAINHYNITVIRETQEFINQNNQQIDHEYIKQYNNCFGTAIVNNTPIIKRKYHSHTLPPYILKLIKVRKQLYGEIQDNQGPALKTNYNNFNKGIQNMIMQKDPTNILKQHKQSTTSKESSFRKKLKSYQNTESWHQNFFTATSRPMDTPEMTEEEYCEILARGKNTAP</sequence>
<accession>A0ABD2NZ81</accession>
<reference evidence="1 2" key="1">
    <citation type="journal article" date="2021" name="BMC Biol.">
        <title>Horizontally acquired antibacterial genes associated with adaptive radiation of ladybird beetles.</title>
        <authorList>
            <person name="Li H.S."/>
            <person name="Tang X.F."/>
            <person name="Huang Y.H."/>
            <person name="Xu Z.Y."/>
            <person name="Chen M.L."/>
            <person name="Du X.Y."/>
            <person name="Qiu B.Y."/>
            <person name="Chen P.T."/>
            <person name="Zhang W."/>
            <person name="Slipinski A."/>
            <person name="Escalona H.E."/>
            <person name="Waterhouse R.M."/>
            <person name="Zwick A."/>
            <person name="Pang H."/>
        </authorList>
    </citation>
    <scope>NUCLEOTIDE SEQUENCE [LARGE SCALE GENOMIC DNA]</scope>
    <source>
        <strain evidence="1">SYSU2018</strain>
    </source>
</reference>
<name>A0ABD2NZ81_9CUCU</name>
<evidence type="ECO:0000313" key="2">
    <source>
        <dbReference type="Proteomes" id="UP001516400"/>
    </source>
</evidence>
<keyword evidence="2" id="KW-1185">Reference proteome</keyword>